<evidence type="ECO:0000313" key="5">
    <source>
        <dbReference type="EMBL" id="OFW34594.1"/>
    </source>
</evidence>
<dbReference type="PANTHER" id="PTHR42788">
    <property type="entry name" value="TAURINE IMPORT ATP-BINDING PROTEIN-RELATED"/>
    <property type="match status" value="1"/>
</dbReference>
<dbReference type="EMBL" id="MELI01000040">
    <property type="protein sequence ID" value="OFW34594.1"/>
    <property type="molecule type" value="Genomic_DNA"/>
</dbReference>
<reference evidence="5 6" key="1">
    <citation type="journal article" date="2016" name="Nat. Commun.">
        <title>Thousands of microbial genomes shed light on interconnected biogeochemical processes in an aquifer system.</title>
        <authorList>
            <person name="Anantharaman K."/>
            <person name="Brown C.T."/>
            <person name="Hug L.A."/>
            <person name="Sharon I."/>
            <person name="Castelle C.J."/>
            <person name="Probst A.J."/>
            <person name="Thomas B.C."/>
            <person name="Singh A."/>
            <person name="Wilkins M.J."/>
            <person name="Karaoz U."/>
            <person name="Brodie E.L."/>
            <person name="Williams K.H."/>
            <person name="Hubbard S.S."/>
            <person name="Banfield J.F."/>
        </authorList>
    </citation>
    <scope>NUCLEOTIDE SEQUENCE [LARGE SCALE GENOMIC DNA]</scope>
</reference>
<evidence type="ECO:0000256" key="1">
    <source>
        <dbReference type="ARBA" id="ARBA00022448"/>
    </source>
</evidence>
<evidence type="ECO:0000256" key="3">
    <source>
        <dbReference type="ARBA" id="ARBA00022840"/>
    </source>
</evidence>
<accession>A0A1F2UNS7</accession>
<proteinExistence type="predicted"/>
<dbReference type="PROSITE" id="PS50893">
    <property type="entry name" value="ABC_TRANSPORTER_2"/>
    <property type="match status" value="1"/>
</dbReference>
<dbReference type="SUPFAM" id="SSF52540">
    <property type="entry name" value="P-loop containing nucleoside triphosphate hydrolases"/>
    <property type="match status" value="1"/>
</dbReference>
<dbReference type="GO" id="GO:0005524">
    <property type="term" value="F:ATP binding"/>
    <property type="evidence" value="ECO:0007669"/>
    <property type="project" value="UniProtKB-KW"/>
</dbReference>
<dbReference type="InterPro" id="IPR003593">
    <property type="entry name" value="AAA+_ATPase"/>
</dbReference>
<dbReference type="SMART" id="SM00382">
    <property type="entry name" value="AAA"/>
    <property type="match status" value="1"/>
</dbReference>
<dbReference type="CDD" id="cd03293">
    <property type="entry name" value="ABC_NrtD_SsuB_transporters"/>
    <property type="match status" value="1"/>
</dbReference>
<dbReference type="InterPro" id="IPR027417">
    <property type="entry name" value="P-loop_NTPase"/>
</dbReference>
<dbReference type="InterPro" id="IPR017871">
    <property type="entry name" value="ABC_transporter-like_CS"/>
</dbReference>
<keyword evidence="1" id="KW-0813">Transport</keyword>
<dbReference type="GO" id="GO:0016887">
    <property type="term" value="F:ATP hydrolysis activity"/>
    <property type="evidence" value="ECO:0007669"/>
    <property type="project" value="InterPro"/>
</dbReference>
<dbReference type="InterPro" id="IPR003439">
    <property type="entry name" value="ABC_transporter-like_ATP-bd"/>
</dbReference>
<dbReference type="Gene3D" id="3.40.50.300">
    <property type="entry name" value="P-loop containing nucleotide triphosphate hydrolases"/>
    <property type="match status" value="1"/>
</dbReference>
<name>A0A1F2UNS7_9ACTN</name>
<dbReference type="AlphaFoldDB" id="A0A1F2UNS7"/>
<protein>
    <recommendedName>
        <fullName evidence="4">ABC transporter domain-containing protein</fullName>
    </recommendedName>
</protein>
<dbReference type="InterPro" id="IPR050166">
    <property type="entry name" value="ABC_transporter_ATP-bind"/>
</dbReference>
<keyword evidence="2" id="KW-0547">Nucleotide-binding</keyword>
<keyword evidence="3" id="KW-0067">ATP-binding</keyword>
<evidence type="ECO:0000313" key="6">
    <source>
        <dbReference type="Proteomes" id="UP000178086"/>
    </source>
</evidence>
<dbReference type="PANTHER" id="PTHR42788:SF13">
    <property type="entry name" value="ALIPHATIC SULFONATES IMPORT ATP-BINDING PROTEIN SSUB"/>
    <property type="match status" value="1"/>
</dbReference>
<dbReference type="Proteomes" id="UP000178086">
    <property type="component" value="Unassembled WGS sequence"/>
</dbReference>
<dbReference type="Pfam" id="PF00005">
    <property type="entry name" value="ABC_tran"/>
    <property type="match status" value="1"/>
</dbReference>
<organism evidence="5 6">
    <name type="scientific">Candidatus Aquicultor primus</name>
    <dbReference type="NCBI Taxonomy" id="1797195"/>
    <lineage>
        <taxon>Bacteria</taxon>
        <taxon>Bacillati</taxon>
        <taxon>Actinomycetota</taxon>
        <taxon>Candidatus Aquicultoria</taxon>
        <taxon>Candidatus Aquicultorales</taxon>
        <taxon>Candidatus Aquicultoraceae</taxon>
        <taxon>Candidatus Aquicultor</taxon>
    </lineage>
</organism>
<gene>
    <name evidence="5" type="ORF">A2074_07945</name>
</gene>
<dbReference type="PROSITE" id="PS00211">
    <property type="entry name" value="ABC_TRANSPORTER_1"/>
    <property type="match status" value="1"/>
</dbReference>
<comment type="caution">
    <text evidence="5">The sequence shown here is derived from an EMBL/GenBank/DDBJ whole genome shotgun (WGS) entry which is preliminary data.</text>
</comment>
<evidence type="ECO:0000259" key="4">
    <source>
        <dbReference type="PROSITE" id="PS50893"/>
    </source>
</evidence>
<feature type="domain" description="ABC transporter" evidence="4">
    <location>
        <begin position="4"/>
        <end position="250"/>
    </location>
</feature>
<evidence type="ECO:0000256" key="2">
    <source>
        <dbReference type="ARBA" id="ARBA00022741"/>
    </source>
</evidence>
<sequence>MSHVELSGVGVDYTNLGRTVTALDGVDLSIPAGDALAIIGPSGCGKSTLLYVLSGLVKESRGTVAIDGELLAGRRLQTALILQDYGLFPWKTVYNNAALGLRVRRVVKMEIEARVGKILRGLGLWEMRERYPAQLSGGQRQRVAIARSLALDPDLLLMDEPFSSLDALTREDLQNTVLEIWRERNANGASGGLNGDKAAPLTIVLVTHSIEEASFLGRRIAVMGDNPGTIATLVENDEMGDIDYRKTPGFYDHCSMLRGLLKNGGESGALQPDAEGGVRGEA</sequence>